<protein>
    <recommendedName>
        <fullName evidence="5">ZZ-type domain-containing protein</fullName>
    </recommendedName>
</protein>
<keyword evidence="3" id="KW-0862">Zinc</keyword>
<dbReference type="STRING" id="1325734.A0A428P9Y0"/>
<evidence type="ECO:0000256" key="3">
    <source>
        <dbReference type="ARBA" id="ARBA00022833"/>
    </source>
</evidence>
<dbReference type="InterPro" id="IPR000433">
    <property type="entry name" value="Znf_ZZ"/>
</dbReference>
<accession>A0A428P9Y0</accession>
<reference evidence="6 7" key="1">
    <citation type="submission" date="2017-06" db="EMBL/GenBank/DDBJ databases">
        <title>Comparative genomic analysis of Ambrosia Fusariam Clade fungi.</title>
        <authorList>
            <person name="Stajich J.E."/>
            <person name="Carrillo J."/>
            <person name="Kijimoto T."/>
            <person name="Eskalen A."/>
            <person name="O'Donnell K."/>
            <person name="Kasson M."/>
        </authorList>
    </citation>
    <scope>NUCLEOTIDE SEQUENCE [LARGE SCALE GENOMIC DNA]</scope>
    <source>
        <strain evidence="6 7">NRRL62584</strain>
    </source>
</reference>
<proteinExistence type="predicted"/>
<dbReference type="SMART" id="SM00291">
    <property type="entry name" value="ZnF_ZZ"/>
    <property type="match status" value="1"/>
</dbReference>
<dbReference type="PANTHER" id="PTHR10622:SF10">
    <property type="entry name" value="HET DOMAIN-CONTAINING PROTEIN"/>
    <property type="match status" value="1"/>
</dbReference>
<dbReference type="Gene3D" id="3.30.60.90">
    <property type="match status" value="1"/>
</dbReference>
<evidence type="ECO:0000313" key="6">
    <source>
        <dbReference type="EMBL" id="RSL49815.1"/>
    </source>
</evidence>
<feature type="non-terminal residue" evidence="6">
    <location>
        <position position="1088"/>
    </location>
</feature>
<dbReference type="GO" id="GO:0008270">
    <property type="term" value="F:zinc ion binding"/>
    <property type="evidence" value="ECO:0007669"/>
    <property type="project" value="UniProtKB-KW"/>
</dbReference>
<evidence type="ECO:0000313" key="7">
    <source>
        <dbReference type="Proteomes" id="UP000288168"/>
    </source>
</evidence>
<dbReference type="AlphaFoldDB" id="A0A428P9Y0"/>
<dbReference type="PANTHER" id="PTHR10622">
    <property type="entry name" value="HET DOMAIN-CONTAINING PROTEIN"/>
    <property type="match status" value="1"/>
</dbReference>
<name>A0A428P9Y0_9HYPO</name>
<dbReference type="CDD" id="cd02340">
    <property type="entry name" value="ZZ_NBR1_like"/>
    <property type="match status" value="1"/>
</dbReference>
<dbReference type="Pfam" id="PF00569">
    <property type="entry name" value="ZZ"/>
    <property type="match status" value="1"/>
</dbReference>
<dbReference type="InterPro" id="IPR058525">
    <property type="entry name" value="DUF8212"/>
</dbReference>
<gene>
    <name evidence="6" type="ORF">CEP54_012222</name>
</gene>
<dbReference type="Proteomes" id="UP000288168">
    <property type="component" value="Unassembled WGS sequence"/>
</dbReference>
<dbReference type="OrthoDB" id="20872at2759"/>
<keyword evidence="2 4" id="KW-0863">Zinc-finger</keyword>
<dbReference type="InterPro" id="IPR010730">
    <property type="entry name" value="HET"/>
</dbReference>
<dbReference type="PROSITE" id="PS50135">
    <property type="entry name" value="ZF_ZZ_2"/>
    <property type="match status" value="1"/>
</dbReference>
<comment type="caution">
    <text evidence="6">The sequence shown here is derived from an EMBL/GenBank/DDBJ whole genome shotgun (WGS) entry which is preliminary data.</text>
</comment>
<dbReference type="SUPFAM" id="SSF57850">
    <property type="entry name" value="RING/U-box"/>
    <property type="match status" value="1"/>
</dbReference>
<dbReference type="EMBL" id="NKCI01000173">
    <property type="protein sequence ID" value="RSL49815.1"/>
    <property type="molecule type" value="Genomic_DNA"/>
</dbReference>
<keyword evidence="7" id="KW-1185">Reference proteome</keyword>
<sequence length="1088" mass="123762">MRLLNSATLEIKEFLSDDTPAYAILSHRWLDGEVSLQDMQAGTATTKAGYQKIKRCCDQALKDGLGFAWVDTCCIYKTSSAELTESINSMYRWYQDATVCYAYLADVETTDPSEDASFRESVWFTRGWTLQELIAPATVEFFNCAWQKIGTKESLKDIISSVTNIDAAMLEGADPDDFSIAKRMSWAAKRTTTRSEDRAYSLLGFFKVNMPMLYGEGERAFIRLQEEIMKISDDQSLFAWKSNSSNYRGLLAKSPMDFLDCSNIIPSKIKWNRIPYSLTTKGLSIELPMVAWAMETYLAALDCEVENIPNSRVGIYLQLLPEKDQYVRVLLEGTDTQTFEARLASKAQFKQIYVRQRDYRKRPMNRLYGFWIRTLPTKINTVPSRGNDRVSEVNSLNKWSDEDRVLEIPTGSSGTAGSIWLSSESGSRPLKLGFDPDFNPVCQFGGHLFSPVKPPIEPQSVAAQMDTSWMTLPRSQYLHRGDRLLGYCKDDYSYRISITNEMVGNRGIWVLDILTLDHALRHDAVCDGCGLDIYGTRFKCLVCSDFDYCSKCTLRADVTHGSHDFQSIEHPREVLSADRQGGGASGFGHSANTNSQRTRIDITANLSAALNHLRCPEVPRALWVDQLCIDQGNHEEKEQQVGMMRSIYQNCTQCVVWLGDIPKDQHMFTLQDATALFDFFKIHAAFGFDQEQFPQVTKAFTRPSSFEGVRNAFRSMRPHGNDWWHRIWTVQEAVLPPKTTVQWGTLTISWGDLRKAFETCSNPRHDVHEMQDFNSIADAIKKDLRHLITVVLGLDISKGKGDTPLMMLHRWRSRYATDPRDKVYGLMGLLEYGAFPSVPTSDYTLSTSALYTRIALDMIRITGNLVPLIGMRGDPRVTPGLPSWVFDFVVLDEARSPNWFMFYHRYESFYADGGEPLRMEVSDDERLLTLEGVYLDRVEHVSDVIADGKKELTERDIDDTLSSWKSLLDHVVKEKRLETSPTGLSWREVFCRTALGDLIFDEFPIRQANDNDCEKFWQFRNDLKQNETWESLQQMVSHQAFFITKGGYIGIGPPTTRVGDGLWVLFGGYMPFILGAVGDEEFEPSNLS</sequence>
<evidence type="ECO:0000256" key="1">
    <source>
        <dbReference type="ARBA" id="ARBA00022723"/>
    </source>
</evidence>
<dbReference type="InterPro" id="IPR043145">
    <property type="entry name" value="Znf_ZZ_sf"/>
</dbReference>
<dbReference type="Pfam" id="PF06985">
    <property type="entry name" value="HET"/>
    <property type="match status" value="2"/>
</dbReference>
<evidence type="ECO:0000256" key="2">
    <source>
        <dbReference type="ARBA" id="ARBA00022771"/>
    </source>
</evidence>
<feature type="domain" description="ZZ-type" evidence="5">
    <location>
        <begin position="521"/>
        <end position="573"/>
    </location>
</feature>
<dbReference type="Pfam" id="PF26640">
    <property type="entry name" value="DUF8212"/>
    <property type="match status" value="1"/>
</dbReference>
<evidence type="ECO:0000256" key="4">
    <source>
        <dbReference type="PROSITE-ProRule" id="PRU00228"/>
    </source>
</evidence>
<organism evidence="6 7">
    <name type="scientific">Fusarium duplospermum</name>
    <dbReference type="NCBI Taxonomy" id="1325734"/>
    <lineage>
        <taxon>Eukaryota</taxon>
        <taxon>Fungi</taxon>
        <taxon>Dikarya</taxon>
        <taxon>Ascomycota</taxon>
        <taxon>Pezizomycotina</taxon>
        <taxon>Sordariomycetes</taxon>
        <taxon>Hypocreomycetidae</taxon>
        <taxon>Hypocreales</taxon>
        <taxon>Nectriaceae</taxon>
        <taxon>Fusarium</taxon>
        <taxon>Fusarium solani species complex</taxon>
    </lineage>
</organism>
<evidence type="ECO:0000259" key="5">
    <source>
        <dbReference type="PROSITE" id="PS50135"/>
    </source>
</evidence>
<keyword evidence="1" id="KW-0479">Metal-binding</keyword>